<reference evidence="2 3" key="1">
    <citation type="submission" date="2024-07" db="EMBL/GenBank/DDBJ databases">
        <title>Section-level genome sequencing and comparative genomics of Aspergillus sections Usti and Cavernicolus.</title>
        <authorList>
            <consortium name="Lawrence Berkeley National Laboratory"/>
            <person name="Nybo J.L."/>
            <person name="Vesth T.C."/>
            <person name="Theobald S."/>
            <person name="Frisvad J.C."/>
            <person name="Larsen T.O."/>
            <person name="Kjaerboelling I."/>
            <person name="Rothschild-Mancinelli K."/>
            <person name="Lyhne E.K."/>
            <person name="Kogle M.E."/>
            <person name="Barry K."/>
            <person name="Clum A."/>
            <person name="Na H."/>
            <person name="Ledsgaard L."/>
            <person name="Lin J."/>
            <person name="Lipzen A."/>
            <person name="Kuo A."/>
            <person name="Riley R."/>
            <person name="Mondo S."/>
            <person name="Labutti K."/>
            <person name="Haridas S."/>
            <person name="Pangalinan J."/>
            <person name="Salamov A.A."/>
            <person name="Simmons B.A."/>
            <person name="Magnuson J.K."/>
            <person name="Chen J."/>
            <person name="Drula E."/>
            <person name="Henrissat B."/>
            <person name="Wiebenga A."/>
            <person name="Lubbers R.J."/>
            <person name="Gomes A.C."/>
            <person name="Makela M.R."/>
            <person name="Stajich J."/>
            <person name="Grigoriev I.V."/>
            <person name="Mortensen U.H."/>
            <person name="De Vries R.P."/>
            <person name="Baker S.E."/>
            <person name="Andersen M.R."/>
        </authorList>
    </citation>
    <scope>NUCLEOTIDE SEQUENCE [LARGE SCALE GENOMIC DNA]</scope>
    <source>
        <strain evidence="2 3">CBS 123904</strain>
    </source>
</reference>
<gene>
    <name evidence="2" type="ORF">BJY01DRAFT_256235</name>
</gene>
<comment type="caution">
    <text evidence="2">The sequence shown here is derived from an EMBL/GenBank/DDBJ whole genome shotgun (WGS) entry which is preliminary data.</text>
</comment>
<keyword evidence="3" id="KW-1185">Reference proteome</keyword>
<name>A0ABR4ICT5_9EURO</name>
<feature type="region of interest" description="Disordered" evidence="1">
    <location>
        <begin position="1"/>
        <end position="22"/>
    </location>
</feature>
<organism evidence="2 3">
    <name type="scientific">Aspergillus pseudoustus</name>
    <dbReference type="NCBI Taxonomy" id="1810923"/>
    <lineage>
        <taxon>Eukaryota</taxon>
        <taxon>Fungi</taxon>
        <taxon>Dikarya</taxon>
        <taxon>Ascomycota</taxon>
        <taxon>Pezizomycotina</taxon>
        <taxon>Eurotiomycetes</taxon>
        <taxon>Eurotiomycetidae</taxon>
        <taxon>Eurotiales</taxon>
        <taxon>Aspergillaceae</taxon>
        <taxon>Aspergillus</taxon>
        <taxon>Aspergillus subgen. Nidulantes</taxon>
    </lineage>
</organism>
<proteinExistence type="predicted"/>
<evidence type="ECO:0000256" key="1">
    <source>
        <dbReference type="SAM" id="MobiDB-lite"/>
    </source>
</evidence>
<evidence type="ECO:0000313" key="3">
    <source>
        <dbReference type="Proteomes" id="UP001610446"/>
    </source>
</evidence>
<evidence type="ECO:0000313" key="2">
    <source>
        <dbReference type="EMBL" id="KAL2825548.1"/>
    </source>
</evidence>
<accession>A0ABR4ICT5</accession>
<protein>
    <recommendedName>
        <fullName evidence="4">F-box domain-containing protein</fullName>
    </recommendedName>
</protein>
<sequence>MASPPLCSNGEHSPSNGLRLPEALSPSTITQPSLLLHLPTELLVLIYAHIESDPFSQIMFAFTCKRALEISSLYGLFTCCIAPGTTLRTQLLYAIHPLSTFHTPSLHLNPTFSPAWHVCETCGKLKPTRAEYWSWKKEQAYAHIPDWAWNGAVRRFMCKQVRKCPPCELNMWTDFRNVVAGTWIGSLAAASS</sequence>
<evidence type="ECO:0008006" key="4">
    <source>
        <dbReference type="Google" id="ProtNLM"/>
    </source>
</evidence>
<dbReference type="Proteomes" id="UP001610446">
    <property type="component" value="Unassembled WGS sequence"/>
</dbReference>
<dbReference type="EMBL" id="JBFXLU010000485">
    <property type="protein sequence ID" value="KAL2825548.1"/>
    <property type="molecule type" value="Genomic_DNA"/>
</dbReference>